<evidence type="ECO:0000256" key="4">
    <source>
        <dbReference type="SAM" id="Coils"/>
    </source>
</evidence>
<dbReference type="KEGG" id="acad:UA74_09110"/>
<dbReference type="EMBL" id="CP016076">
    <property type="protein sequence ID" value="APU13886.1"/>
    <property type="molecule type" value="Genomic_DNA"/>
</dbReference>
<dbReference type="PANTHER" id="PTHR30204:SF94">
    <property type="entry name" value="HEAVY METAL-DEPENDENT TRANSCRIPTIONAL REGULATOR HI_0293-RELATED"/>
    <property type="match status" value="1"/>
</dbReference>
<dbReference type="PROSITE" id="PS00552">
    <property type="entry name" value="HTH_MERR_1"/>
    <property type="match status" value="1"/>
</dbReference>
<dbReference type="PANTHER" id="PTHR30204">
    <property type="entry name" value="REDOX-CYCLING DRUG-SENSING TRANSCRIPTIONAL ACTIVATOR SOXR"/>
    <property type="match status" value="1"/>
</dbReference>
<proteinExistence type="predicted"/>
<evidence type="ECO:0000256" key="3">
    <source>
        <dbReference type="ARBA" id="ARBA00023163"/>
    </source>
</evidence>
<dbReference type="SMART" id="SM00422">
    <property type="entry name" value="HTH_MERR"/>
    <property type="match status" value="1"/>
</dbReference>
<evidence type="ECO:0000313" key="7">
    <source>
        <dbReference type="Proteomes" id="UP000185511"/>
    </source>
</evidence>
<dbReference type="InterPro" id="IPR047057">
    <property type="entry name" value="MerR_fam"/>
</dbReference>
<evidence type="ECO:0000256" key="1">
    <source>
        <dbReference type="ARBA" id="ARBA00023015"/>
    </source>
</evidence>
<dbReference type="AlphaFoldDB" id="A0AAC9LAP5"/>
<sequence length="129" mass="14215">MRIGELAARSDCSTRSIRYYEQQGLLDSERLPNGYRVYEDSAVARVVNIRRLLSLGLVLEDVRFFLPCLDGDVFAARPGLPGLDVARRRLADLTERIEALTEVRDGLARQLDITAARVAEPAGGSGGVR</sequence>
<dbReference type="PROSITE" id="PS50937">
    <property type="entry name" value="HTH_MERR_2"/>
    <property type="match status" value="1"/>
</dbReference>
<dbReference type="PRINTS" id="PR00040">
    <property type="entry name" value="HTHMERR"/>
</dbReference>
<feature type="domain" description="HTH merR-type" evidence="5">
    <location>
        <begin position="1"/>
        <end position="68"/>
    </location>
</feature>
<keyword evidence="4" id="KW-0175">Coiled coil</keyword>
<evidence type="ECO:0000259" key="5">
    <source>
        <dbReference type="PROSITE" id="PS50937"/>
    </source>
</evidence>
<dbReference type="InterPro" id="IPR009061">
    <property type="entry name" value="DNA-bd_dom_put_sf"/>
</dbReference>
<keyword evidence="2" id="KW-0238">DNA-binding</keyword>
<protein>
    <submittedName>
        <fullName evidence="6">Transcriptional regulator</fullName>
    </submittedName>
</protein>
<reference evidence="7" key="1">
    <citation type="submission" date="2016-06" db="EMBL/GenBank/DDBJ databases">
        <title>Complete genome sequence of Actinoalloteichus fjordicus DSM 46855 (=ADI127-17), type strain of the new species Actinoalloteichus fjordicus.</title>
        <authorList>
            <person name="Ruckert C."/>
            <person name="Nouioui I."/>
            <person name="Willmese J."/>
            <person name="van Wezel G."/>
            <person name="Klenk H.-P."/>
            <person name="Kalinowski J."/>
            <person name="Zotchev S.B."/>
        </authorList>
    </citation>
    <scope>NUCLEOTIDE SEQUENCE [LARGE SCALE GENOMIC DNA]</scope>
    <source>
        <strain evidence="7">ADI127-7</strain>
    </source>
</reference>
<dbReference type="GO" id="GO:0003700">
    <property type="term" value="F:DNA-binding transcription factor activity"/>
    <property type="evidence" value="ECO:0007669"/>
    <property type="project" value="InterPro"/>
</dbReference>
<keyword evidence="1" id="KW-0805">Transcription regulation</keyword>
<evidence type="ECO:0000256" key="2">
    <source>
        <dbReference type="ARBA" id="ARBA00023125"/>
    </source>
</evidence>
<dbReference type="Gene3D" id="1.10.1660.10">
    <property type="match status" value="1"/>
</dbReference>
<dbReference type="InterPro" id="IPR000551">
    <property type="entry name" value="MerR-type_HTH_dom"/>
</dbReference>
<dbReference type="GO" id="GO:0003677">
    <property type="term" value="F:DNA binding"/>
    <property type="evidence" value="ECO:0007669"/>
    <property type="project" value="UniProtKB-KW"/>
</dbReference>
<keyword evidence="3" id="KW-0804">Transcription</keyword>
<dbReference type="Pfam" id="PF13411">
    <property type="entry name" value="MerR_1"/>
    <property type="match status" value="1"/>
</dbReference>
<dbReference type="RefSeq" id="WP_075764226.1">
    <property type="nucleotide sequence ID" value="NZ_CP016076.1"/>
</dbReference>
<dbReference type="SUPFAM" id="SSF46955">
    <property type="entry name" value="Putative DNA-binding domain"/>
    <property type="match status" value="1"/>
</dbReference>
<gene>
    <name evidence="6" type="ORF">UA74_09110</name>
</gene>
<feature type="coiled-coil region" evidence="4">
    <location>
        <begin position="83"/>
        <end position="110"/>
    </location>
</feature>
<dbReference type="Proteomes" id="UP000185511">
    <property type="component" value="Chromosome"/>
</dbReference>
<name>A0AAC9LAP5_9PSEU</name>
<evidence type="ECO:0000313" key="6">
    <source>
        <dbReference type="EMBL" id="APU13886.1"/>
    </source>
</evidence>
<keyword evidence="7" id="KW-1185">Reference proteome</keyword>
<accession>A0AAC9LAP5</accession>
<organism evidence="6 7">
    <name type="scientific">Actinoalloteichus fjordicus</name>
    <dbReference type="NCBI Taxonomy" id="1612552"/>
    <lineage>
        <taxon>Bacteria</taxon>
        <taxon>Bacillati</taxon>
        <taxon>Actinomycetota</taxon>
        <taxon>Actinomycetes</taxon>
        <taxon>Pseudonocardiales</taxon>
        <taxon>Pseudonocardiaceae</taxon>
        <taxon>Actinoalloteichus</taxon>
    </lineage>
</organism>